<evidence type="ECO:0000313" key="2">
    <source>
        <dbReference type="EMBL" id="OMJ88178.1"/>
    </source>
</evidence>
<dbReference type="AlphaFoldDB" id="A0A1R2CGN0"/>
<accession>A0A1R2CGN0</accession>
<protein>
    <submittedName>
        <fullName evidence="2">Uncharacterized protein</fullName>
    </submittedName>
</protein>
<organism evidence="2 3">
    <name type="scientific">Stentor coeruleus</name>
    <dbReference type="NCBI Taxonomy" id="5963"/>
    <lineage>
        <taxon>Eukaryota</taxon>
        <taxon>Sar</taxon>
        <taxon>Alveolata</taxon>
        <taxon>Ciliophora</taxon>
        <taxon>Postciliodesmatophora</taxon>
        <taxon>Heterotrichea</taxon>
        <taxon>Heterotrichida</taxon>
        <taxon>Stentoridae</taxon>
        <taxon>Stentor</taxon>
    </lineage>
</organism>
<reference evidence="2 3" key="1">
    <citation type="submission" date="2016-11" db="EMBL/GenBank/DDBJ databases">
        <title>The macronuclear genome of Stentor coeruleus: a giant cell with tiny introns.</title>
        <authorList>
            <person name="Slabodnick M."/>
            <person name="Ruby J.G."/>
            <person name="Reiff S.B."/>
            <person name="Swart E.C."/>
            <person name="Gosai S."/>
            <person name="Prabakaran S."/>
            <person name="Witkowska E."/>
            <person name="Larue G.E."/>
            <person name="Fisher S."/>
            <person name="Freeman R.M."/>
            <person name="Gunawardena J."/>
            <person name="Chu W."/>
            <person name="Stover N.A."/>
            <person name="Gregory B.D."/>
            <person name="Nowacki M."/>
            <person name="Derisi J."/>
            <person name="Roy S.W."/>
            <person name="Marshall W.F."/>
            <person name="Sood P."/>
        </authorList>
    </citation>
    <scope>NUCLEOTIDE SEQUENCE [LARGE SCALE GENOMIC DNA]</scope>
    <source>
        <strain evidence="2">WM001</strain>
    </source>
</reference>
<proteinExistence type="predicted"/>
<name>A0A1R2CGN0_9CILI</name>
<keyword evidence="3" id="KW-1185">Reference proteome</keyword>
<feature type="compositionally biased region" description="Basic and acidic residues" evidence="1">
    <location>
        <begin position="174"/>
        <end position="183"/>
    </location>
</feature>
<feature type="compositionally biased region" description="Polar residues" evidence="1">
    <location>
        <begin position="1"/>
        <end position="13"/>
    </location>
</feature>
<dbReference type="Proteomes" id="UP000187209">
    <property type="component" value="Unassembled WGS sequence"/>
</dbReference>
<gene>
    <name evidence="2" type="ORF">SteCoe_9911</name>
</gene>
<comment type="caution">
    <text evidence="2">The sequence shown here is derived from an EMBL/GenBank/DDBJ whole genome shotgun (WGS) entry which is preliminary data.</text>
</comment>
<feature type="region of interest" description="Disordered" evidence="1">
    <location>
        <begin position="1"/>
        <end position="23"/>
    </location>
</feature>
<evidence type="ECO:0000256" key="1">
    <source>
        <dbReference type="SAM" id="MobiDB-lite"/>
    </source>
</evidence>
<sequence length="183" mass="21957">MNSPLYNSPSDFSTPKPIFGRPSEDFTSEEFIRYLQSLNEDINYLGKEVESLRNENFMLKGQFEVIKKEKEKHIFSHAKEKHELEKALQIEQKLRKDSMRELQQLKTKFQSYFESQARVKTENSFRDMSSDKSLKIKKPKPNDGIKNKLWRLEKEHKEMKKKLKEIQSKSISYKRTEETWEDD</sequence>
<evidence type="ECO:0000313" key="3">
    <source>
        <dbReference type="Proteomes" id="UP000187209"/>
    </source>
</evidence>
<feature type="region of interest" description="Disordered" evidence="1">
    <location>
        <begin position="161"/>
        <end position="183"/>
    </location>
</feature>
<feature type="region of interest" description="Disordered" evidence="1">
    <location>
        <begin position="124"/>
        <end position="146"/>
    </location>
</feature>
<dbReference type="EMBL" id="MPUH01000157">
    <property type="protein sequence ID" value="OMJ88178.1"/>
    <property type="molecule type" value="Genomic_DNA"/>
</dbReference>